<accession>A0A8T0XUI5</accession>
<keyword evidence="2" id="KW-0812">Transmembrane</keyword>
<evidence type="ECO:0000256" key="1">
    <source>
        <dbReference type="SAM" id="MobiDB-lite"/>
    </source>
</evidence>
<gene>
    <name evidence="3" type="ORF">PVAP13_1KG550300</name>
</gene>
<keyword evidence="2" id="KW-0472">Membrane</keyword>
<reference evidence="3" key="1">
    <citation type="submission" date="2020-05" db="EMBL/GenBank/DDBJ databases">
        <title>WGS assembly of Panicum virgatum.</title>
        <authorList>
            <person name="Lovell J.T."/>
            <person name="Jenkins J."/>
            <person name="Shu S."/>
            <person name="Juenger T.E."/>
            <person name="Schmutz J."/>
        </authorList>
    </citation>
    <scope>NUCLEOTIDE SEQUENCE</scope>
    <source>
        <strain evidence="3">AP13</strain>
    </source>
</reference>
<evidence type="ECO:0000313" key="4">
    <source>
        <dbReference type="Proteomes" id="UP000823388"/>
    </source>
</evidence>
<evidence type="ECO:0000313" key="3">
    <source>
        <dbReference type="EMBL" id="KAG2662685.1"/>
    </source>
</evidence>
<feature type="compositionally biased region" description="Low complexity" evidence="1">
    <location>
        <begin position="18"/>
        <end position="44"/>
    </location>
</feature>
<feature type="region of interest" description="Disordered" evidence="1">
    <location>
        <begin position="1"/>
        <end position="44"/>
    </location>
</feature>
<dbReference type="Proteomes" id="UP000823388">
    <property type="component" value="Chromosome 1K"/>
</dbReference>
<evidence type="ECO:0000256" key="2">
    <source>
        <dbReference type="SAM" id="Phobius"/>
    </source>
</evidence>
<comment type="caution">
    <text evidence="3">The sequence shown here is derived from an EMBL/GenBank/DDBJ whole genome shotgun (WGS) entry which is preliminary data.</text>
</comment>
<dbReference type="OrthoDB" id="690460at2759"/>
<dbReference type="AlphaFoldDB" id="A0A8T0XUI5"/>
<feature type="transmembrane region" description="Helical" evidence="2">
    <location>
        <begin position="176"/>
        <end position="199"/>
    </location>
</feature>
<proteinExistence type="predicted"/>
<name>A0A8T0XUI5_PANVG</name>
<keyword evidence="4" id="KW-1185">Reference proteome</keyword>
<protein>
    <submittedName>
        <fullName evidence="3">Uncharacterized protein</fullName>
    </submittedName>
</protein>
<organism evidence="3 4">
    <name type="scientific">Panicum virgatum</name>
    <name type="common">Blackwell switchgrass</name>
    <dbReference type="NCBI Taxonomy" id="38727"/>
    <lineage>
        <taxon>Eukaryota</taxon>
        <taxon>Viridiplantae</taxon>
        <taxon>Streptophyta</taxon>
        <taxon>Embryophyta</taxon>
        <taxon>Tracheophyta</taxon>
        <taxon>Spermatophyta</taxon>
        <taxon>Magnoliopsida</taxon>
        <taxon>Liliopsida</taxon>
        <taxon>Poales</taxon>
        <taxon>Poaceae</taxon>
        <taxon>PACMAD clade</taxon>
        <taxon>Panicoideae</taxon>
        <taxon>Panicodae</taxon>
        <taxon>Paniceae</taxon>
        <taxon>Panicinae</taxon>
        <taxon>Panicum</taxon>
        <taxon>Panicum sect. Hiantes</taxon>
    </lineage>
</organism>
<keyword evidence="2" id="KW-1133">Transmembrane helix</keyword>
<dbReference type="EMBL" id="CM029037">
    <property type="protein sequence ID" value="KAG2662685.1"/>
    <property type="molecule type" value="Genomic_DNA"/>
</dbReference>
<sequence>MAKPSAGLHTPRPSALRSSSSYPATRSSVGSTSSSSASAASKLPVPAAKVVAKCLAYDDDDDITLAASASLSPDSATEGALAAQEDDLGTLLDLPDPDTSAAPDFALTASADSCVTEVPVPVEIRVVLAELHGASGLSPRSKRLLAALIEAAAFELAPSATAHRLRRAAFWGKVRVAVLAGTLAAVVAVDMALAAYLYARRANDRYHVLPPT</sequence>